<dbReference type="Pfam" id="PF01551">
    <property type="entry name" value="Peptidase_M23"/>
    <property type="match status" value="1"/>
</dbReference>
<dbReference type="CDD" id="cd12797">
    <property type="entry name" value="M23_peptidase"/>
    <property type="match status" value="1"/>
</dbReference>
<dbReference type="EMBL" id="MDED01000011">
    <property type="protein sequence ID" value="PPU76983.1"/>
    <property type="molecule type" value="Genomic_DNA"/>
</dbReference>
<comment type="caution">
    <text evidence="2">The sequence shown here is derived from an EMBL/GenBank/DDBJ whole genome shotgun (WGS) entry which is preliminary data.</text>
</comment>
<dbReference type="InterPro" id="IPR050570">
    <property type="entry name" value="Cell_wall_metabolism_enzyme"/>
</dbReference>
<dbReference type="SUPFAM" id="SSF51261">
    <property type="entry name" value="Duplicated hybrid motif"/>
    <property type="match status" value="1"/>
</dbReference>
<dbReference type="PANTHER" id="PTHR21666:SF294">
    <property type="entry name" value="PEPTIDASE M23"/>
    <property type="match status" value="1"/>
</dbReference>
<evidence type="ECO:0000313" key="3">
    <source>
        <dbReference type="Proteomes" id="UP000239561"/>
    </source>
</evidence>
<dbReference type="OrthoDB" id="9809488at2"/>
<sequence>MERYIFIRYHRPACPAAYLRPLARLDRVSHPLFRRRICAICATLAVVLPICAATAAAQLHWHWPGPAAVPSASTATQPLPTATDAGPALQLEWQAPVYLVWVSNPLAGPAQVRLSAPSSEDYRAVPPLPLTVLLAAHERRLLARLYPASSQRTLAGLNLRLELVAGDPQAQPQPVHYQLPFRDQPVQVDQGYGGHFSHTDLANWYAVDFALPQGTPVLAARAGVVMELRQDVTAGSADDPAAGGGNLVRLLHADGSMALYAHLAPGGMAVRLGQWVGTGERLGASGNTGYSTAAHLHFSVQRNAGLQLVSLPFRMLGPQGELQFPSPAP</sequence>
<organism evidence="2 3">
    <name type="scientific">Xanthomonas cucurbitae</name>
    <dbReference type="NCBI Taxonomy" id="56453"/>
    <lineage>
        <taxon>Bacteria</taxon>
        <taxon>Pseudomonadati</taxon>
        <taxon>Pseudomonadota</taxon>
        <taxon>Gammaproteobacteria</taxon>
        <taxon>Lysobacterales</taxon>
        <taxon>Lysobacteraceae</taxon>
        <taxon>Xanthomonas</taxon>
    </lineage>
</organism>
<name>A0A2S7DT15_9XANT</name>
<dbReference type="InterPro" id="IPR011055">
    <property type="entry name" value="Dup_hybrid_motif"/>
</dbReference>
<dbReference type="PANTHER" id="PTHR21666">
    <property type="entry name" value="PEPTIDASE-RELATED"/>
    <property type="match status" value="1"/>
</dbReference>
<evidence type="ECO:0000259" key="1">
    <source>
        <dbReference type="Pfam" id="PF01551"/>
    </source>
</evidence>
<dbReference type="InterPro" id="IPR016047">
    <property type="entry name" value="M23ase_b-sheet_dom"/>
</dbReference>
<protein>
    <submittedName>
        <fullName evidence="2">Peptidase</fullName>
    </submittedName>
</protein>
<dbReference type="AlphaFoldDB" id="A0A2S7DT15"/>
<accession>A0A2S7DT15</accession>
<dbReference type="GO" id="GO:0004222">
    <property type="term" value="F:metalloendopeptidase activity"/>
    <property type="evidence" value="ECO:0007669"/>
    <property type="project" value="TreeGrafter"/>
</dbReference>
<reference evidence="2 3" key="1">
    <citation type="submission" date="2016-08" db="EMBL/GenBank/DDBJ databases">
        <authorList>
            <person name="Seilhamer J.J."/>
        </authorList>
    </citation>
    <scope>NUCLEOTIDE SEQUENCE [LARGE SCALE GENOMIC DNA]</scope>
    <source>
        <strain evidence="2 3">CFBP2542</strain>
    </source>
</reference>
<gene>
    <name evidence="2" type="ORF">XcuCFBP2542_07900</name>
</gene>
<dbReference type="Gene3D" id="2.70.70.10">
    <property type="entry name" value="Glucose Permease (Domain IIA)"/>
    <property type="match status" value="1"/>
</dbReference>
<feature type="domain" description="M23ase beta-sheet core" evidence="1">
    <location>
        <begin position="204"/>
        <end position="303"/>
    </location>
</feature>
<dbReference type="Proteomes" id="UP000239561">
    <property type="component" value="Unassembled WGS sequence"/>
</dbReference>
<evidence type="ECO:0000313" key="2">
    <source>
        <dbReference type="EMBL" id="PPU76983.1"/>
    </source>
</evidence>
<proteinExistence type="predicted"/>